<evidence type="ECO:0000313" key="5">
    <source>
        <dbReference type="EMBL" id="KAJ8958773.1"/>
    </source>
</evidence>
<keyword evidence="2" id="KW-0863">Zinc-finger</keyword>
<feature type="region of interest" description="Disordered" evidence="3">
    <location>
        <begin position="410"/>
        <end position="436"/>
    </location>
</feature>
<feature type="compositionally biased region" description="Acidic residues" evidence="3">
    <location>
        <begin position="413"/>
        <end position="423"/>
    </location>
</feature>
<feature type="region of interest" description="Disordered" evidence="3">
    <location>
        <begin position="308"/>
        <end position="371"/>
    </location>
</feature>
<evidence type="ECO:0000256" key="1">
    <source>
        <dbReference type="ARBA" id="ARBA00009940"/>
    </source>
</evidence>
<keyword evidence="2" id="KW-1133">Transmembrane helix</keyword>
<dbReference type="GO" id="GO:0008270">
    <property type="term" value="F:zinc ion binding"/>
    <property type="evidence" value="ECO:0007669"/>
    <property type="project" value="UniProtKB-KW"/>
</dbReference>
<sequence length="436" mass="49041">MGIIIGKFRKKKSTYDILEKLEQEITSIEEFGRSTEQTRKKIVGRFVLLAILVYVILAFALYIYYHKISANQRLICIIPLIAFPLIIWFVKRILTWYYSRKIIKNEKKLVSLKDEKNKILDNVMETETYKVAKKILDKFGNDKKTSMVTLTESTPITNKSSALIPSIPSTRPSQAGLRQRNIILPNSIRGRISIGANQTPFRERPLSQVQSAMSPSISNRSVSGTTVIPSTGLIPGTPLSLPRSILPRDRTVLDKMVDYLVGDGPSNRYALICKKCNCHNGMALKEEFEYLSFRCCYCSAFNPARKMRPTGPKFEPNVSPRKALPAATSDSDKNSASDSDTESAEPILSESRSESPNIGATSDFEKSSDLDLKSLDSEIPLNVVEPDNKEILLDSPMEVCEPIATEEIREEACSQEENDEKEIESEKETQRIIKTD</sequence>
<keyword evidence="2" id="KW-0862">Zinc</keyword>
<comment type="similarity">
    <text evidence="1 2">Belongs to the lunapark family.</text>
</comment>
<keyword evidence="6" id="KW-1185">Reference proteome</keyword>
<accession>A0AAV8Z3N9</accession>
<proteinExistence type="inferred from homology"/>
<comment type="function">
    <text evidence="2">Plays a role in determining ER morphology.</text>
</comment>
<dbReference type="Pfam" id="PF10058">
    <property type="entry name" value="Zn_ribbon_10"/>
    <property type="match status" value="1"/>
</dbReference>
<dbReference type="AlphaFoldDB" id="A0AAV8Z3N9"/>
<feature type="transmembrane region" description="Helical" evidence="2">
    <location>
        <begin position="42"/>
        <end position="65"/>
    </location>
</feature>
<keyword evidence="2" id="KW-0812">Transmembrane</keyword>
<evidence type="ECO:0000313" key="6">
    <source>
        <dbReference type="Proteomes" id="UP001162156"/>
    </source>
</evidence>
<feature type="compositionally biased region" description="Basic and acidic residues" evidence="3">
    <location>
        <begin position="424"/>
        <end position="436"/>
    </location>
</feature>
<comment type="subcellular location">
    <subcellularLocation>
        <location evidence="2">Endoplasmic reticulum membrane</location>
        <topology evidence="2">Multi-pass membrane protein</topology>
    </subcellularLocation>
</comment>
<gene>
    <name evidence="5" type="ORF">NQ314_006372</name>
</gene>
<feature type="transmembrane region" description="Helical" evidence="2">
    <location>
        <begin position="71"/>
        <end position="90"/>
    </location>
</feature>
<reference evidence="5" key="1">
    <citation type="journal article" date="2023" name="Insect Mol. Biol.">
        <title>Genome sequencing provides insights into the evolution of gene families encoding plant cell wall-degrading enzymes in longhorned beetles.</title>
        <authorList>
            <person name="Shin N.R."/>
            <person name="Okamura Y."/>
            <person name="Kirsch R."/>
            <person name="Pauchet Y."/>
        </authorList>
    </citation>
    <scope>NUCLEOTIDE SEQUENCE</scope>
    <source>
        <strain evidence="5">RBIC_L_NR</strain>
    </source>
</reference>
<evidence type="ECO:0000256" key="3">
    <source>
        <dbReference type="SAM" id="MobiDB-lite"/>
    </source>
</evidence>
<dbReference type="EMBL" id="JANEYF010001716">
    <property type="protein sequence ID" value="KAJ8958773.1"/>
    <property type="molecule type" value="Genomic_DNA"/>
</dbReference>
<dbReference type="Proteomes" id="UP001162156">
    <property type="component" value="Unassembled WGS sequence"/>
</dbReference>
<evidence type="ECO:0000259" key="4">
    <source>
        <dbReference type="Pfam" id="PF10058"/>
    </source>
</evidence>
<comment type="caution">
    <text evidence="5">The sequence shown here is derived from an EMBL/GenBank/DDBJ whole genome shotgun (WGS) entry which is preliminary data.</text>
</comment>
<keyword evidence="2" id="KW-0479">Metal-binding</keyword>
<dbReference type="InterPro" id="IPR019273">
    <property type="entry name" value="Lunapark_Znf"/>
</dbReference>
<keyword evidence="2" id="KW-0472">Membrane</keyword>
<comment type="domain">
    <text evidence="2">The C4-type zinc finger motif is necessary both for its ER three-way tubular junction localization and formation.</text>
</comment>
<dbReference type="GO" id="GO:1903373">
    <property type="term" value="P:positive regulation of endoplasmic reticulum tubular network organization"/>
    <property type="evidence" value="ECO:0007669"/>
    <property type="project" value="UniProtKB-UniRule"/>
</dbReference>
<dbReference type="InterPro" id="IPR040115">
    <property type="entry name" value="Lnp"/>
</dbReference>
<dbReference type="GO" id="GO:0098826">
    <property type="term" value="C:endoplasmic reticulum tubular network membrane"/>
    <property type="evidence" value="ECO:0007669"/>
    <property type="project" value="UniProtKB-UniRule"/>
</dbReference>
<name>A0AAV8Z3N9_9CUCU</name>
<feature type="domain" description="Lunapark zinc ribbon" evidence="4">
    <location>
        <begin position="252"/>
        <end position="302"/>
    </location>
</feature>
<dbReference type="PANTHER" id="PTHR22166:SF12">
    <property type="entry name" value="ENDOPLASMIC RETICULUM JUNCTION FORMATION PROTEIN LUNAPARK"/>
    <property type="match status" value="1"/>
</dbReference>
<dbReference type="PANTHER" id="PTHR22166">
    <property type="entry name" value="ENDOPLASMIC RETICULUM JUNCTION FORMATION PROTEIN LUNAPARK"/>
    <property type="match status" value="1"/>
</dbReference>
<evidence type="ECO:0000256" key="2">
    <source>
        <dbReference type="RuleBase" id="RU367073"/>
    </source>
</evidence>
<organism evidence="5 6">
    <name type="scientific">Rhamnusium bicolor</name>
    <dbReference type="NCBI Taxonomy" id="1586634"/>
    <lineage>
        <taxon>Eukaryota</taxon>
        <taxon>Metazoa</taxon>
        <taxon>Ecdysozoa</taxon>
        <taxon>Arthropoda</taxon>
        <taxon>Hexapoda</taxon>
        <taxon>Insecta</taxon>
        <taxon>Pterygota</taxon>
        <taxon>Neoptera</taxon>
        <taxon>Endopterygota</taxon>
        <taxon>Coleoptera</taxon>
        <taxon>Polyphaga</taxon>
        <taxon>Cucujiformia</taxon>
        <taxon>Chrysomeloidea</taxon>
        <taxon>Cerambycidae</taxon>
        <taxon>Lepturinae</taxon>
        <taxon>Rhagiini</taxon>
        <taxon>Rhamnusium</taxon>
    </lineage>
</organism>
<protein>
    <recommendedName>
        <fullName evidence="2">Endoplasmic reticulum junction formation protein lunapark</fullName>
    </recommendedName>
</protein>
<dbReference type="GO" id="GO:0071788">
    <property type="term" value="P:endoplasmic reticulum tubular network maintenance"/>
    <property type="evidence" value="ECO:0007669"/>
    <property type="project" value="UniProtKB-UniRule"/>
</dbReference>
<keyword evidence="2" id="KW-0256">Endoplasmic reticulum</keyword>